<feature type="transmembrane region" description="Helical" evidence="5">
    <location>
        <begin position="160"/>
        <end position="186"/>
    </location>
</feature>
<dbReference type="PROSITE" id="PS51292">
    <property type="entry name" value="ZF_RING_CH"/>
    <property type="match status" value="1"/>
</dbReference>
<dbReference type="InterPro" id="IPR013083">
    <property type="entry name" value="Znf_RING/FYVE/PHD"/>
</dbReference>
<evidence type="ECO:0000256" key="3">
    <source>
        <dbReference type="ARBA" id="ARBA00022833"/>
    </source>
</evidence>
<accession>A0A6A6H6J5</accession>
<feature type="domain" description="RING-CH-type" evidence="6">
    <location>
        <begin position="62"/>
        <end position="153"/>
    </location>
</feature>
<dbReference type="PANTHER" id="PTHR46347:SF1">
    <property type="entry name" value="RING_FYVE_PHD ZINC FINGER SUPERFAMILY PROTEIN"/>
    <property type="match status" value="1"/>
</dbReference>
<feature type="transmembrane region" description="Helical" evidence="5">
    <location>
        <begin position="279"/>
        <end position="296"/>
    </location>
</feature>
<keyword evidence="5" id="KW-1133">Transmembrane helix</keyword>
<reference evidence="7" key="1">
    <citation type="journal article" date="2020" name="Stud. Mycol.">
        <title>101 Dothideomycetes genomes: a test case for predicting lifestyles and emergence of pathogens.</title>
        <authorList>
            <person name="Haridas S."/>
            <person name="Albert R."/>
            <person name="Binder M."/>
            <person name="Bloem J."/>
            <person name="Labutti K."/>
            <person name="Salamov A."/>
            <person name="Andreopoulos B."/>
            <person name="Baker S."/>
            <person name="Barry K."/>
            <person name="Bills G."/>
            <person name="Bluhm B."/>
            <person name="Cannon C."/>
            <person name="Castanera R."/>
            <person name="Culley D."/>
            <person name="Daum C."/>
            <person name="Ezra D."/>
            <person name="Gonzalez J."/>
            <person name="Henrissat B."/>
            <person name="Kuo A."/>
            <person name="Liang C."/>
            <person name="Lipzen A."/>
            <person name="Lutzoni F."/>
            <person name="Magnuson J."/>
            <person name="Mondo S."/>
            <person name="Nolan M."/>
            <person name="Ohm R."/>
            <person name="Pangilinan J."/>
            <person name="Park H.-J."/>
            <person name="Ramirez L."/>
            <person name="Alfaro M."/>
            <person name="Sun H."/>
            <person name="Tritt A."/>
            <person name="Yoshinaga Y."/>
            <person name="Zwiers L.-H."/>
            <person name="Turgeon B."/>
            <person name="Goodwin S."/>
            <person name="Spatafora J."/>
            <person name="Crous P."/>
            <person name="Grigoriev I."/>
        </authorList>
    </citation>
    <scope>NUCLEOTIDE SEQUENCE</scope>
    <source>
        <strain evidence="7">Tuck. ex Michener</strain>
    </source>
</reference>
<keyword evidence="5" id="KW-0812">Transmembrane</keyword>
<dbReference type="SMART" id="SM00744">
    <property type="entry name" value="RINGv"/>
    <property type="match status" value="1"/>
</dbReference>
<organism evidence="7 8">
    <name type="scientific">Viridothelium virens</name>
    <name type="common">Speckled blister lichen</name>
    <name type="synonym">Trypethelium virens</name>
    <dbReference type="NCBI Taxonomy" id="1048519"/>
    <lineage>
        <taxon>Eukaryota</taxon>
        <taxon>Fungi</taxon>
        <taxon>Dikarya</taxon>
        <taxon>Ascomycota</taxon>
        <taxon>Pezizomycotina</taxon>
        <taxon>Dothideomycetes</taxon>
        <taxon>Dothideomycetes incertae sedis</taxon>
        <taxon>Trypetheliales</taxon>
        <taxon>Trypetheliaceae</taxon>
        <taxon>Viridothelium</taxon>
    </lineage>
</organism>
<dbReference type="SUPFAM" id="SSF57850">
    <property type="entry name" value="RING/U-box"/>
    <property type="match status" value="1"/>
</dbReference>
<evidence type="ECO:0000313" key="8">
    <source>
        <dbReference type="Proteomes" id="UP000800092"/>
    </source>
</evidence>
<proteinExistence type="predicted"/>
<evidence type="ECO:0000259" key="6">
    <source>
        <dbReference type="PROSITE" id="PS51292"/>
    </source>
</evidence>
<dbReference type="GO" id="GO:0008270">
    <property type="term" value="F:zinc ion binding"/>
    <property type="evidence" value="ECO:0007669"/>
    <property type="project" value="UniProtKB-KW"/>
</dbReference>
<name>A0A6A6H6J5_VIRVR</name>
<evidence type="ECO:0000256" key="1">
    <source>
        <dbReference type="ARBA" id="ARBA00022723"/>
    </source>
</evidence>
<dbReference type="AlphaFoldDB" id="A0A6A6H6J5"/>
<keyword evidence="2" id="KW-0863">Zinc-finger</keyword>
<dbReference type="InterPro" id="IPR011016">
    <property type="entry name" value="Znf_RING-CH"/>
</dbReference>
<dbReference type="Pfam" id="PF12906">
    <property type="entry name" value="RINGv"/>
    <property type="match status" value="1"/>
</dbReference>
<protein>
    <submittedName>
        <fullName evidence="7">RING finger domain-containing protein</fullName>
    </submittedName>
</protein>
<keyword evidence="3" id="KW-0862">Zinc</keyword>
<evidence type="ECO:0000256" key="5">
    <source>
        <dbReference type="SAM" id="Phobius"/>
    </source>
</evidence>
<evidence type="ECO:0000256" key="4">
    <source>
        <dbReference type="SAM" id="MobiDB-lite"/>
    </source>
</evidence>
<feature type="region of interest" description="Disordered" evidence="4">
    <location>
        <begin position="1"/>
        <end position="64"/>
    </location>
</feature>
<dbReference type="OrthoDB" id="264354at2759"/>
<keyword evidence="8" id="KW-1185">Reference proteome</keyword>
<dbReference type="CDD" id="cd16495">
    <property type="entry name" value="RING_CH-C4HC3_MARCH"/>
    <property type="match status" value="1"/>
</dbReference>
<sequence length="327" mass="37305">MTSTSRYQPQPSWQWPSDLPGKWQNINEDNDGDDKNLGPSPPSSTNGEQSNRQGQSEPMDEQRHYRPRTCRICLEAVPPTYHPPSENVPGFLQGKPTVTYESEDGGRLLRPCKCKGSSKYVHEDCLQAWRMQDPMQRRNYWQCPTCGFRYRLERMNWARWIGSTAAQISLTVFIFVAAMFLLGFVADPIINIYLDPYSTIFYGAFSANPEPIFSHPHYEEESSSWGEHFLKGLASLGLLSFLKMFITSPWRWFNFRASPFSGGGGARAGTTGRDRLQNISWFVVVIGVATFMWGVWKGVRSWSRRTLQKAGERVMDVGNDDGDDDEE</sequence>
<gene>
    <name evidence="7" type="ORF">EV356DRAFT_448807</name>
</gene>
<dbReference type="EMBL" id="ML991808">
    <property type="protein sequence ID" value="KAF2233310.1"/>
    <property type="molecule type" value="Genomic_DNA"/>
</dbReference>
<evidence type="ECO:0000256" key="2">
    <source>
        <dbReference type="ARBA" id="ARBA00022771"/>
    </source>
</evidence>
<keyword evidence="1" id="KW-0479">Metal-binding</keyword>
<dbReference type="Gene3D" id="3.30.40.10">
    <property type="entry name" value="Zinc/RING finger domain, C3HC4 (zinc finger)"/>
    <property type="match status" value="1"/>
</dbReference>
<dbReference type="PANTHER" id="PTHR46347">
    <property type="entry name" value="RING/FYVE/PHD ZINC FINGER SUPERFAMILY PROTEIN"/>
    <property type="match status" value="1"/>
</dbReference>
<feature type="compositionally biased region" description="Polar residues" evidence="4">
    <location>
        <begin position="1"/>
        <end position="15"/>
    </location>
</feature>
<keyword evidence="5" id="KW-0472">Membrane</keyword>
<dbReference type="Proteomes" id="UP000800092">
    <property type="component" value="Unassembled WGS sequence"/>
</dbReference>
<evidence type="ECO:0000313" key="7">
    <source>
        <dbReference type="EMBL" id="KAF2233310.1"/>
    </source>
</evidence>
<feature type="compositionally biased region" description="Polar residues" evidence="4">
    <location>
        <begin position="43"/>
        <end position="56"/>
    </location>
</feature>